<keyword evidence="3" id="KW-1185">Reference proteome</keyword>
<keyword evidence="1" id="KW-0812">Transmembrane</keyword>
<dbReference type="RefSeq" id="WP_157171423.1">
    <property type="nucleotide sequence ID" value="NZ_CAWPHS010000008.1"/>
</dbReference>
<evidence type="ECO:0000313" key="2">
    <source>
        <dbReference type="EMBL" id="NKY87202.1"/>
    </source>
</evidence>
<keyword evidence="1" id="KW-0472">Membrane</keyword>
<accession>A0A7X6RII0</accession>
<reference evidence="2 3" key="1">
    <citation type="submission" date="2020-04" db="EMBL/GenBank/DDBJ databases">
        <title>MicrobeNet Type strains.</title>
        <authorList>
            <person name="Nicholson A.C."/>
        </authorList>
    </citation>
    <scope>NUCLEOTIDE SEQUENCE [LARGE SCALE GENOMIC DNA]</scope>
    <source>
        <strain evidence="2 3">DSM 44445</strain>
    </source>
</reference>
<protein>
    <submittedName>
        <fullName evidence="2">Uncharacterized protein</fullName>
    </submittedName>
</protein>
<feature type="transmembrane region" description="Helical" evidence="1">
    <location>
        <begin position="6"/>
        <end position="25"/>
    </location>
</feature>
<comment type="caution">
    <text evidence="2">The sequence shown here is derived from an EMBL/GenBank/DDBJ whole genome shotgun (WGS) entry which is preliminary data.</text>
</comment>
<evidence type="ECO:0000256" key="1">
    <source>
        <dbReference type="SAM" id="Phobius"/>
    </source>
</evidence>
<sequence>MSDIWVFGATVLGVLVIVAGAVWCWPTRIPKGRSVDENRQRIEDEEGRT</sequence>
<gene>
    <name evidence="2" type="ORF">HGA07_16375</name>
</gene>
<proteinExistence type="predicted"/>
<dbReference type="EMBL" id="JAAXPE010000016">
    <property type="protein sequence ID" value="NKY87202.1"/>
    <property type="molecule type" value="Genomic_DNA"/>
</dbReference>
<keyword evidence="1" id="KW-1133">Transmembrane helix</keyword>
<dbReference type="AlphaFoldDB" id="A0A7X6RII0"/>
<name>A0A7X6RII0_9NOCA</name>
<organism evidence="2 3">
    <name type="scientific">Nocardia veterana</name>
    <dbReference type="NCBI Taxonomy" id="132249"/>
    <lineage>
        <taxon>Bacteria</taxon>
        <taxon>Bacillati</taxon>
        <taxon>Actinomycetota</taxon>
        <taxon>Actinomycetes</taxon>
        <taxon>Mycobacteriales</taxon>
        <taxon>Nocardiaceae</taxon>
        <taxon>Nocardia</taxon>
    </lineage>
</organism>
<dbReference type="Proteomes" id="UP000523447">
    <property type="component" value="Unassembled WGS sequence"/>
</dbReference>
<evidence type="ECO:0000313" key="3">
    <source>
        <dbReference type="Proteomes" id="UP000523447"/>
    </source>
</evidence>